<protein>
    <submittedName>
        <fullName evidence="12">ATP-binding cassette, subfamily B, multidrug efflux pump</fullName>
    </submittedName>
</protein>
<dbReference type="SUPFAM" id="SSF52540">
    <property type="entry name" value="P-loop containing nucleoside triphosphate hydrolases"/>
    <property type="match status" value="1"/>
</dbReference>
<dbReference type="Gene3D" id="3.40.50.300">
    <property type="entry name" value="P-loop containing nucleotide triphosphate hydrolases"/>
    <property type="match status" value="1"/>
</dbReference>
<evidence type="ECO:0000256" key="2">
    <source>
        <dbReference type="ARBA" id="ARBA00022448"/>
    </source>
</evidence>
<feature type="domain" description="ABC transmembrane type-1" evidence="11">
    <location>
        <begin position="27"/>
        <end position="309"/>
    </location>
</feature>
<dbReference type="InterPro" id="IPR011527">
    <property type="entry name" value="ABC1_TM_dom"/>
</dbReference>
<dbReference type="GO" id="GO:0005886">
    <property type="term" value="C:plasma membrane"/>
    <property type="evidence" value="ECO:0007669"/>
    <property type="project" value="UniProtKB-SubCell"/>
</dbReference>
<dbReference type="GO" id="GO:0016887">
    <property type="term" value="F:ATP hydrolysis activity"/>
    <property type="evidence" value="ECO:0007669"/>
    <property type="project" value="InterPro"/>
</dbReference>
<dbReference type="InterPro" id="IPR036640">
    <property type="entry name" value="ABC1_TM_sf"/>
</dbReference>
<evidence type="ECO:0000313" key="12">
    <source>
        <dbReference type="EMBL" id="SHH84789.1"/>
    </source>
</evidence>
<reference evidence="12 13" key="1">
    <citation type="submission" date="2016-11" db="EMBL/GenBank/DDBJ databases">
        <authorList>
            <person name="Jaros S."/>
            <person name="Januszkiewicz K."/>
            <person name="Wedrychowicz H."/>
        </authorList>
    </citation>
    <scope>NUCLEOTIDE SEQUENCE [LARGE SCALE GENOMIC DNA]</scope>
    <source>
        <strain evidence="12 13">DSM 13106</strain>
    </source>
</reference>
<dbReference type="RefSeq" id="WP_072743856.1">
    <property type="nucleotide sequence ID" value="NZ_FQXR01000005.1"/>
</dbReference>
<keyword evidence="4 9" id="KW-0812">Transmembrane</keyword>
<evidence type="ECO:0000256" key="9">
    <source>
        <dbReference type="SAM" id="Phobius"/>
    </source>
</evidence>
<keyword evidence="2" id="KW-0813">Transport</keyword>
<dbReference type="PROSITE" id="PS50929">
    <property type="entry name" value="ABC_TM1F"/>
    <property type="match status" value="1"/>
</dbReference>
<dbReference type="Pfam" id="PF00664">
    <property type="entry name" value="ABC_membrane"/>
    <property type="match status" value="1"/>
</dbReference>
<feature type="transmembrane region" description="Helical" evidence="9">
    <location>
        <begin position="66"/>
        <end position="83"/>
    </location>
</feature>
<dbReference type="GO" id="GO:0015421">
    <property type="term" value="F:ABC-type oligopeptide transporter activity"/>
    <property type="evidence" value="ECO:0007669"/>
    <property type="project" value="TreeGrafter"/>
</dbReference>
<dbReference type="SMART" id="SM00382">
    <property type="entry name" value="AAA"/>
    <property type="match status" value="1"/>
</dbReference>
<evidence type="ECO:0000259" key="10">
    <source>
        <dbReference type="PROSITE" id="PS50893"/>
    </source>
</evidence>
<dbReference type="SUPFAM" id="SSF90123">
    <property type="entry name" value="ABC transporter transmembrane region"/>
    <property type="match status" value="1"/>
</dbReference>
<feature type="domain" description="ABC transporter" evidence="10">
    <location>
        <begin position="340"/>
        <end position="572"/>
    </location>
</feature>
<dbReference type="InterPro" id="IPR003439">
    <property type="entry name" value="ABC_transporter-like_ATP-bd"/>
</dbReference>
<keyword evidence="3" id="KW-1003">Cell membrane</keyword>
<accession>A0A1M5WB21</accession>
<keyword evidence="7 9" id="KW-1133">Transmembrane helix</keyword>
<proteinExistence type="predicted"/>
<dbReference type="Gene3D" id="1.20.1560.10">
    <property type="entry name" value="ABC transporter type 1, transmembrane domain"/>
    <property type="match status" value="1"/>
</dbReference>
<dbReference type="FunFam" id="3.40.50.300:FF:000854">
    <property type="entry name" value="Multidrug ABC transporter ATP-binding protein"/>
    <property type="match status" value="1"/>
</dbReference>
<dbReference type="PANTHER" id="PTHR43394:SF1">
    <property type="entry name" value="ATP-BINDING CASSETTE SUB-FAMILY B MEMBER 10, MITOCHONDRIAL"/>
    <property type="match status" value="1"/>
</dbReference>
<gene>
    <name evidence="12" type="ORF">SAMN02745180_01159</name>
</gene>
<dbReference type="PROSITE" id="PS50893">
    <property type="entry name" value="ABC_TRANSPORTER_2"/>
    <property type="match status" value="1"/>
</dbReference>
<evidence type="ECO:0000256" key="5">
    <source>
        <dbReference type="ARBA" id="ARBA00022741"/>
    </source>
</evidence>
<comment type="subcellular location">
    <subcellularLocation>
        <location evidence="1">Cell membrane</location>
        <topology evidence="1">Multi-pass membrane protein</topology>
    </subcellularLocation>
</comment>
<keyword evidence="6 12" id="KW-0067">ATP-binding</keyword>
<dbReference type="EMBL" id="FQXR01000005">
    <property type="protein sequence ID" value="SHH84789.1"/>
    <property type="molecule type" value="Genomic_DNA"/>
</dbReference>
<dbReference type="InterPro" id="IPR017871">
    <property type="entry name" value="ABC_transporter-like_CS"/>
</dbReference>
<keyword evidence="8 9" id="KW-0472">Membrane</keyword>
<organism evidence="12 13">
    <name type="scientific">Sporanaerobacter acetigenes DSM 13106</name>
    <dbReference type="NCBI Taxonomy" id="1123281"/>
    <lineage>
        <taxon>Bacteria</taxon>
        <taxon>Bacillati</taxon>
        <taxon>Bacillota</taxon>
        <taxon>Tissierellia</taxon>
        <taxon>Tissierellales</taxon>
        <taxon>Sporanaerobacteraceae</taxon>
        <taxon>Sporanaerobacter</taxon>
    </lineage>
</organism>
<dbReference type="InterPro" id="IPR039421">
    <property type="entry name" value="Type_1_exporter"/>
</dbReference>
<evidence type="ECO:0000256" key="8">
    <source>
        <dbReference type="ARBA" id="ARBA00023136"/>
    </source>
</evidence>
<keyword evidence="5" id="KW-0547">Nucleotide-binding</keyword>
<evidence type="ECO:0000256" key="3">
    <source>
        <dbReference type="ARBA" id="ARBA00022475"/>
    </source>
</evidence>
<evidence type="ECO:0000256" key="1">
    <source>
        <dbReference type="ARBA" id="ARBA00004651"/>
    </source>
</evidence>
<feature type="transmembrane region" description="Helical" evidence="9">
    <location>
        <begin position="26"/>
        <end position="46"/>
    </location>
</feature>
<dbReference type="Pfam" id="PF00005">
    <property type="entry name" value="ABC_tran"/>
    <property type="match status" value="1"/>
</dbReference>
<keyword evidence="13" id="KW-1185">Reference proteome</keyword>
<dbReference type="InterPro" id="IPR027417">
    <property type="entry name" value="P-loop_NTPase"/>
</dbReference>
<dbReference type="GO" id="GO:0005524">
    <property type="term" value="F:ATP binding"/>
    <property type="evidence" value="ECO:0007669"/>
    <property type="project" value="UniProtKB-KW"/>
</dbReference>
<evidence type="ECO:0000256" key="4">
    <source>
        <dbReference type="ARBA" id="ARBA00022692"/>
    </source>
</evidence>
<dbReference type="OrthoDB" id="9806127at2"/>
<dbReference type="Proteomes" id="UP000184389">
    <property type="component" value="Unassembled WGS sequence"/>
</dbReference>
<dbReference type="AlphaFoldDB" id="A0A1M5WB21"/>
<dbReference type="PROSITE" id="PS00211">
    <property type="entry name" value="ABC_TRANSPORTER_1"/>
    <property type="match status" value="1"/>
</dbReference>
<sequence>MKKVKFEPPKERERLLSYVIKYHMQFLTTAISGIFFNSAIVLGPIFQGKLLDAATVATNVQEIAKAGLEFIGVTLSFQIARFFKRYYVRDMANRMSGDMRVGIMESILNMDLNVLEREKPGDMMATTMGDVDIVVEAVRKTITELWDTGVLMLAYWVALMRYDIKITLIASIPIPLVILLTQTMKKTVHSKAKDARDATSKTTTQIRKLISQIDIMRLYGREEAEIERLEDKLTVQADKNVILSIFKNGLAPVYSVLASLGIVVVIYLGGNKVIDGSWTIGIFTAYIAMFTALAVRTTTAAKVFNIQQGAKASWDRVLGLINVENTVPVQSVEGLKPKEIAVENLSFKYPTSEEYAIQNISFKASTGMIIGITGSVGSGKSALALALTGLYDYDGKIFLGNVDLKDIPYERKLATITYMGHDPFLFSDTLKNNITWNDDDNEKLDKVLYIADLKQDIEDFENGINTEIGERGTKVSGGQRQRIALARALYKDANIAILDDPFSAVDINTEAKIIENLRQNQDGRTIFIFSHRLHAFKYTDMVLVLDKGKIVQSGTHNELINTEGIYSKIIDSQQFLGGESVEK</sequence>
<dbReference type="CDD" id="cd07346">
    <property type="entry name" value="ABC_6TM_exporters"/>
    <property type="match status" value="1"/>
</dbReference>
<evidence type="ECO:0000256" key="6">
    <source>
        <dbReference type="ARBA" id="ARBA00022840"/>
    </source>
</evidence>
<feature type="transmembrane region" description="Helical" evidence="9">
    <location>
        <begin position="276"/>
        <end position="295"/>
    </location>
</feature>
<dbReference type="PANTHER" id="PTHR43394">
    <property type="entry name" value="ATP-DEPENDENT PERMEASE MDL1, MITOCHONDRIAL"/>
    <property type="match status" value="1"/>
</dbReference>
<evidence type="ECO:0000313" key="13">
    <source>
        <dbReference type="Proteomes" id="UP000184389"/>
    </source>
</evidence>
<evidence type="ECO:0000259" key="11">
    <source>
        <dbReference type="PROSITE" id="PS50929"/>
    </source>
</evidence>
<name>A0A1M5WB21_9FIRM</name>
<dbReference type="InterPro" id="IPR003593">
    <property type="entry name" value="AAA+_ATPase"/>
</dbReference>
<evidence type="ECO:0000256" key="7">
    <source>
        <dbReference type="ARBA" id="ARBA00022989"/>
    </source>
</evidence>
<dbReference type="STRING" id="1123281.SAMN02745180_01159"/>
<feature type="transmembrane region" description="Helical" evidence="9">
    <location>
        <begin position="249"/>
        <end position="270"/>
    </location>
</feature>